<proteinExistence type="predicted"/>
<gene>
    <name evidence="4" type="ORF">TSG867_LOCUS7572</name>
</gene>
<dbReference type="InterPro" id="IPR043159">
    <property type="entry name" value="Lectin_gal-bd_sf"/>
</dbReference>
<feature type="chain" id="PRO_5032269862" description="CUB domain-containing protein" evidence="3">
    <location>
        <begin position="18"/>
        <end position="638"/>
    </location>
</feature>
<evidence type="ECO:0000256" key="2">
    <source>
        <dbReference type="SAM" id="Phobius"/>
    </source>
</evidence>
<protein>
    <recommendedName>
        <fullName evidence="6">CUB domain-containing protein</fullName>
    </recommendedName>
</protein>
<evidence type="ECO:0000313" key="4">
    <source>
        <dbReference type="EMBL" id="CAF4321285.1"/>
    </source>
</evidence>
<name>A0A820J7J7_9BILA</name>
<evidence type="ECO:0008006" key="6">
    <source>
        <dbReference type="Google" id="ProtNLM"/>
    </source>
</evidence>
<accession>A0A820J7J7</accession>
<feature type="signal peptide" evidence="3">
    <location>
        <begin position="1"/>
        <end position="17"/>
    </location>
</feature>
<keyword evidence="3" id="KW-0732">Signal</keyword>
<keyword evidence="2" id="KW-0812">Transmembrane</keyword>
<feature type="compositionally biased region" description="Polar residues" evidence="1">
    <location>
        <begin position="585"/>
        <end position="597"/>
    </location>
</feature>
<feature type="region of interest" description="Disordered" evidence="1">
    <location>
        <begin position="434"/>
        <end position="489"/>
    </location>
</feature>
<feature type="compositionally biased region" description="Polar residues" evidence="1">
    <location>
        <begin position="476"/>
        <end position="489"/>
    </location>
</feature>
<feature type="transmembrane region" description="Helical" evidence="2">
    <location>
        <begin position="388"/>
        <end position="412"/>
    </location>
</feature>
<comment type="caution">
    <text evidence="4">The sequence shown here is derived from an EMBL/GenBank/DDBJ whole genome shotgun (WGS) entry which is preliminary data.</text>
</comment>
<evidence type="ECO:0000256" key="1">
    <source>
        <dbReference type="SAM" id="MobiDB-lite"/>
    </source>
</evidence>
<feature type="compositionally biased region" description="Low complexity" evidence="1">
    <location>
        <begin position="461"/>
        <end position="475"/>
    </location>
</feature>
<feature type="compositionally biased region" description="Polar residues" evidence="1">
    <location>
        <begin position="624"/>
        <end position="638"/>
    </location>
</feature>
<dbReference type="Gene3D" id="2.60.120.740">
    <property type="match status" value="1"/>
</dbReference>
<evidence type="ECO:0000313" key="5">
    <source>
        <dbReference type="Proteomes" id="UP000663862"/>
    </source>
</evidence>
<keyword evidence="2" id="KW-1133">Transmembrane helix</keyword>
<keyword evidence="2" id="KW-0472">Membrane</keyword>
<dbReference type="CDD" id="cd22823">
    <property type="entry name" value="Gal_Rha_Lectin"/>
    <property type="match status" value="1"/>
</dbReference>
<reference evidence="4" key="1">
    <citation type="submission" date="2021-02" db="EMBL/GenBank/DDBJ databases">
        <authorList>
            <person name="Nowell W R."/>
        </authorList>
    </citation>
    <scope>NUCLEOTIDE SEQUENCE</scope>
</reference>
<feature type="region of interest" description="Disordered" evidence="1">
    <location>
        <begin position="571"/>
        <end position="638"/>
    </location>
</feature>
<organism evidence="4 5">
    <name type="scientific">Rotaria socialis</name>
    <dbReference type="NCBI Taxonomy" id="392032"/>
    <lineage>
        <taxon>Eukaryota</taxon>
        <taxon>Metazoa</taxon>
        <taxon>Spiralia</taxon>
        <taxon>Gnathifera</taxon>
        <taxon>Rotifera</taxon>
        <taxon>Eurotatoria</taxon>
        <taxon>Bdelloidea</taxon>
        <taxon>Philodinida</taxon>
        <taxon>Philodinidae</taxon>
        <taxon>Rotaria</taxon>
    </lineage>
</organism>
<dbReference type="AlphaFoldDB" id="A0A820J7J7"/>
<evidence type="ECO:0000256" key="3">
    <source>
        <dbReference type="SAM" id="SignalP"/>
    </source>
</evidence>
<dbReference type="Proteomes" id="UP000663862">
    <property type="component" value="Unassembled WGS sequence"/>
</dbReference>
<sequence length="638" mass="72611">MLIESVIFLFIIQIAYSYKTNPTSWICTESANEISSSLPACLPGYTIDIEDVVYESTTDDSCRGTTLCHIENKNTLLFACNRKRTCNIDTNNLHFHINSTCGSTKRFFVTYRCLPVIQEQKDYLCDASTQRRARLGDINLSCEKKYRLYIKMASIGISIKQQDELNKNRFKCNKDTPTICNSNVPSAYRDVCDSQIRDENDDQCKIRFNERPMLKDCQHGTTSNFSMVEYLCIPGGGITDDLPRIDICSTDIPERISVDRGLLHSPNYPQALGQYLTCKKQLVVPRESRFRLFMLEKSIEYSHEFNIRSSNNVQTLARNELIDINVTNQNNDKIVQFELKTNHVGGGNILLYFQIDSRISEYAPFILEPEKDINGYDRRGKTPLTRDWGILIGCIIGLLLVLLVIATIFIIFRISKRHRDRSLRYLKSDDDHRQRLSLSTTSPDDHHHHHHHQKHLHIEQPYLSSSPPAMLPPSSTNGHNRPNSASSTTSSIIMHQINDGLSDRESLIKPIDQAQSRSHAINSDIDNFYEEIKEQQQQTALALGKNDTKGDIGNPYLEAKSFETNQIVFQGNKPVPPIRDHHESQQQYQSPSNTDASTVAIEPKKRSTKTPPKIPQPAMDIKSSEPSTSTSDLNENNN</sequence>
<dbReference type="EMBL" id="CAJOBQ010000300">
    <property type="protein sequence ID" value="CAF4321285.1"/>
    <property type="molecule type" value="Genomic_DNA"/>
</dbReference>